<proteinExistence type="predicted"/>
<dbReference type="RefSeq" id="WP_259870409.1">
    <property type="nucleotide sequence ID" value="NZ_JAMQJZ010000015.1"/>
</dbReference>
<evidence type="ECO:0000259" key="15">
    <source>
        <dbReference type="PROSITE" id="PS51384"/>
    </source>
</evidence>
<feature type="region of interest" description="Disordered" evidence="13">
    <location>
        <begin position="217"/>
        <end position="243"/>
    </location>
</feature>
<feature type="binding site" evidence="12">
    <location>
        <position position="333"/>
    </location>
    <ligand>
        <name>FAD</name>
        <dbReference type="ChEBI" id="CHEBI:57692"/>
    </ligand>
</feature>
<dbReference type="InterPro" id="IPR029039">
    <property type="entry name" value="Flavoprotein-like_sf"/>
</dbReference>
<feature type="domain" description="Flavodoxin-like" evidence="14">
    <location>
        <begin position="73"/>
        <end position="211"/>
    </location>
</feature>
<dbReference type="Pfam" id="PF00667">
    <property type="entry name" value="FAD_binding_1"/>
    <property type="match status" value="1"/>
</dbReference>
<evidence type="ECO:0000256" key="4">
    <source>
        <dbReference type="ARBA" id="ARBA00022630"/>
    </source>
</evidence>
<evidence type="ECO:0000313" key="16">
    <source>
        <dbReference type="EMBL" id="MDC3421940.1"/>
    </source>
</evidence>
<evidence type="ECO:0000256" key="3">
    <source>
        <dbReference type="ARBA" id="ARBA00022605"/>
    </source>
</evidence>
<dbReference type="NCBIfam" id="TIGR01931">
    <property type="entry name" value="cysJ"/>
    <property type="match status" value="1"/>
</dbReference>
<feature type="binding site" evidence="12">
    <location>
        <position position="424"/>
    </location>
    <ligand>
        <name>FAD</name>
        <dbReference type="ChEBI" id="CHEBI:57692"/>
    </ligand>
</feature>
<dbReference type="EMBL" id="JAMQJZ010000015">
    <property type="protein sequence ID" value="MDC3421940.1"/>
    <property type="molecule type" value="Genomic_DNA"/>
</dbReference>
<feature type="binding site" evidence="12">
    <location>
        <position position="613"/>
    </location>
    <ligand>
        <name>FAD</name>
        <dbReference type="ChEBI" id="CHEBI:57692"/>
    </ligand>
</feature>
<evidence type="ECO:0000256" key="10">
    <source>
        <dbReference type="ARBA" id="ARBA00023192"/>
    </source>
</evidence>
<dbReference type="PROSITE" id="PS50902">
    <property type="entry name" value="FLAVODOXIN_LIKE"/>
    <property type="match status" value="1"/>
</dbReference>
<keyword evidence="10" id="KW-0198">Cysteine biosynthesis</keyword>
<dbReference type="SUPFAM" id="SSF52218">
    <property type="entry name" value="Flavoproteins"/>
    <property type="match status" value="1"/>
</dbReference>
<comment type="catalytic activity">
    <reaction evidence="11">
        <text>hydrogen sulfide + 3 NADP(+) + 3 H2O = sulfite + 3 NADPH + 4 H(+)</text>
        <dbReference type="Rhea" id="RHEA:13801"/>
        <dbReference type="ChEBI" id="CHEBI:15377"/>
        <dbReference type="ChEBI" id="CHEBI:15378"/>
        <dbReference type="ChEBI" id="CHEBI:17359"/>
        <dbReference type="ChEBI" id="CHEBI:29919"/>
        <dbReference type="ChEBI" id="CHEBI:57783"/>
        <dbReference type="ChEBI" id="CHEBI:58349"/>
        <dbReference type="EC" id="1.8.1.2"/>
    </reaction>
</comment>
<feature type="binding site" evidence="12">
    <location>
        <begin position="400"/>
        <end position="403"/>
    </location>
    <ligand>
        <name>FAD</name>
        <dbReference type="ChEBI" id="CHEBI:57692"/>
    </ligand>
</feature>
<dbReference type="InterPro" id="IPR010199">
    <property type="entry name" value="CysJ"/>
</dbReference>
<evidence type="ECO:0000256" key="13">
    <source>
        <dbReference type="SAM" id="MobiDB-lite"/>
    </source>
</evidence>
<dbReference type="Gene3D" id="1.20.990.10">
    <property type="entry name" value="NADPH-cytochrome p450 Reductase, Chain A, domain 3"/>
    <property type="match status" value="1"/>
</dbReference>
<sequence length="613" mass="69460">MQLQVMNSPFTGEQIELLNRLLPTLSDNQKVWLSGYIAAGSITSNNQISTAIQATIQSDETDVTSDQLTTREITILYATDTGNSQALAEEFGQKLESQSFKVTVRMMDDFKPKQLKNVQDLFIVTSTHGDGDPPDNALSFYEFICSNKAPKLEDVRFSVLALGDSSYEYFCQTGKQFDERLAELGAERLHPRVDCDLDYEELAEGWFDAILSKVTEKSTVNNQRPSTSSNKEMDGDQPSHSKKHPFRAKILENLVLNGRGSNKETRHIELDIEGSNLTFEPGDSLGIIPENDPDLVMNIIEETGWNPDESVPVSKSGDVLSLREALTTTFEITTLTIPLLEKAAELSTNETLKQMVLTQNKENLLAYMNGRDLLDLIRDFGPWKVTAVDFIKILRKIPARLYSIASSSKANPDEVHLTIGTVRYQTHSRDRVGVCSGQFAERLEPGDYVPIYVQKNNNFRLPSNPETPIIMVGAGTGVATYRAFLEECEEQASTCKTWLFFGEQHFLTDFLYQVEWNKWLKEGVLSKMDVAFSRDHEEKVYVQNRMLEKKKELYQWLEQGANLYVCGDEKNMAKDVQKVLLSIIETEGNKTAQEAEAYLSEMRKNKRYQRDVY</sequence>
<name>A0A9X3WLL1_9BACI</name>
<dbReference type="InterPro" id="IPR003097">
    <property type="entry name" value="CysJ-like_FAD-binding"/>
</dbReference>
<dbReference type="InterPro" id="IPR008254">
    <property type="entry name" value="Flavodoxin/NO_synth"/>
</dbReference>
<dbReference type="SUPFAM" id="SSF52343">
    <property type="entry name" value="Ferredoxin reductase-like, C-terminal NADP-linked domain"/>
    <property type="match status" value="1"/>
</dbReference>
<dbReference type="GO" id="GO:0019344">
    <property type="term" value="P:cysteine biosynthetic process"/>
    <property type="evidence" value="ECO:0007669"/>
    <property type="project" value="UniProtKB-KW"/>
</dbReference>
<reference evidence="16" key="1">
    <citation type="submission" date="2022-06" db="EMBL/GenBank/DDBJ databases">
        <title>Aquibacillus sp. a new bacterium isolated from soil saline samples.</title>
        <authorList>
            <person name="Galisteo C."/>
            <person name="De La Haba R."/>
            <person name="Sanchez-Porro C."/>
            <person name="Ventosa A."/>
        </authorList>
    </citation>
    <scope>NUCLEOTIDE SEQUENCE</scope>
    <source>
        <strain evidence="16">JCM 12387</strain>
    </source>
</reference>
<dbReference type="InterPro" id="IPR023173">
    <property type="entry name" value="NADPH_Cyt_P450_Rdtase_alpha"/>
</dbReference>
<evidence type="ECO:0000256" key="2">
    <source>
        <dbReference type="ARBA" id="ARBA00022448"/>
    </source>
</evidence>
<comment type="caution">
    <text evidence="16">The sequence shown here is derived from an EMBL/GenBank/DDBJ whole genome shotgun (WGS) entry which is preliminary data.</text>
</comment>
<dbReference type="InterPro" id="IPR017927">
    <property type="entry name" value="FAD-bd_FR_type"/>
</dbReference>
<dbReference type="PROSITE" id="PS51384">
    <property type="entry name" value="FAD_FR"/>
    <property type="match status" value="1"/>
</dbReference>
<dbReference type="InterPro" id="IPR017938">
    <property type="entry name" value="Riboflavin_synthase-like_b-brl"/>
</dbReference>
<dbReference type="Gene3D" id="3.40.50.360">
    <property type="match status" value="1"/>
</dbReference>
<dbReference type="PRINTS" id="PR00371">
    <property type="entry name" value="FPNCR"/>
</dbReference>
<keyword evidence="2" id="KW-0813">Transport</keyword>
<dbReference type="GO" id="GO:0004783">
    <property type="term" value="F:sulfite reductase (NADPH) activity"/>
    <property type="evidence" value="ECO:0007669"/>
    <property type="project" value="UniProtKB-EC"/>
</dbReference>
<comment type="cofactor">
    <cofactor evidence="12">
        <name>FAD</name>
        <dbReference type="ChEBI" id="CHEBI:57692"/>
    </cofactor>
    <text evidence="12">Binds 1 FAD per subunit.</text>
</comment>
<feature type="binding site" evidence="12">
    <location>
        <begin position="533"/>
        <end position="534"/>
    </location>
    <ligand>
        <name>NADP(+)</name>
        <dbReference type="ChEBI" id="CHEBI:58349"/>
    </ligand>
</feature>
<dbReference type="Pfam" id="PF00258">
    <property type="entry name" value="Flavodoxin_1"/>
    <property type="match status" value="1"/>
</dbReference>
<dbReference type="Gene3D" id="3.40.50.80">
    <property type="entry name" value="Nucleotide-binding domain of ferredoxin-NADP reductase (FNR) module"/>
    <property type="match status" value="1"/>
</dbReference>
<feature type="binding site" evidence="12">
    <location>
        <position position="575"/>
    </location>
    <ligand>
        <name>NADP(+)</name>
        <dbReference type="ChEBI" id="CHEBI:58349"/>
    </ligand>
</feature>
<feature type="binding site" evidence="12">
    <location>
        <begin position="433"/>
        <end position="436"/>
    </location>
    <ligand>
        <name>FAD</name>
        <dbReference type="ChEBI" id="CHEBI:57692"/>
    </ligand>
</feature>
<dbReference type="InterPro" id="IPR039261">
    <property type="entry name" value="FNR_nucleotide-bd"/>
</dbReference>
<evidence type="ECO:0000256" key="9">
    <source>
        <dbReference type="ARBA" id="ARBA00023002"/>
    </source>
</evidence>
<keyword evidence="8" id="KW-0249">Electron transport</keyword>
<feature type="binding site" evidence="12">
    <location>
        <begin position="418"/>
        <end position="420"/>
    </location>
    <ligand>
        <name>FAD</name>
        <dbReference type="ChEBI" id="CHEBI:57692"/>
    </ligand>
</feature>
<dbReference type="PIRSF" id="PIRSF000207">
    <property type="entry name" value="SiR-FP_CysJ"/>
    <property type="match status" value="1"/>
</dbReference>
<dbReference type="InterPro" id="IPR001094">
    <property type="entry name" value="Flavdoxin-like"/>
</dbReference>
<evidence type="ECO:0000256" key="1">
    <source>
        <dbReference type="ARBA" id="ARBA00012604"/>
    </source>
</evidence>
<dbReference type="InterPro" id="IPR001433">
    <property type="entry name" value="OxRdtase_FAD/NAD-bd"/>
</dbReference>
<dbReference type="Proteomes" id="UP001145072">
    <property type="component" value="Unassembled WGS sequence"/>
</dbReference>
<dbReference type="CDD" id="cd06199">
    <property type="entry name" value="SiR"/>
    <property type="match status" value="1"/>
</dbReference>
<feature type="compositionally biased region" description="Polar residues" evidence="13">
    <location>
        <begin position="217"/>
        <end position="230"/>
    </location>
</feature>
<keyword evidence="17" id="KW-1185">Reference proteome</keyword>
<comment type="cofactor">
    <cofactor evidence="12">
        <name>FMN</name>
        <dbReference type="ChEBI" id="CHEBI:58210"/>
    </cofactor>
    <text evidence="12">Binds 1 FMN per subunit.</text>
</comment>
<feature type="binding site" evidence="12">
    <location>
        <begin position="126"/>
        <end position="129"/>
    </location>
    <ligand>
        <name>FMN</name>
        <dbReference type="ChEBI" id="CHEBI:58210"/>
    </ligand>
</feature>
<dbReference type="AlphaFoldDB" id="A0A9X3WLL1"/>
<feature type="binding site" evidence="12">
    <location>
        <begin position="162"/>
        <end position="171"/>
    </location>
    <ligand>
        <name>FMN</name>
        <dbReference type="ChEBI" id="CHEBI:58210"/>
    </ligand>
</feature>
<dbReference type="GO" id="GO:0050660">
    <property type="term" value="F:flavin adenine dinucleotide binding"/>
    <property type="evidence" value="ECO:0007669"/>
    <property type="project" value="InterPro"/>
</dbReference>
<keyword evidence="5 12" id="KW-0288">FMN</keyword>
<dbReference type="Gene3D" id="2.40.30.10">
    <property type="entry name" value="Translation factors"/>
    <property type="match status" value="1"/>
</dbReference>
<evidence type="ECO:0000256" key="5">
    <source>
        <dbReference type="ARBA" id="ARBA00022643"/>
    </source>
</evidence>
<feature type="binding site" evidence="12">
    <location>
        <begin position="539"/>
        <end position="543"/>
    </location>
    <ligand>
        <name>NADP(+)</name>
        <dbReference type="ChEBI" id="CHEBI:58349"/>
    </ligand>
</feature>
<dbReference type="Pfam" id="PF00175">
    <property type="entry name" value="NAD_binding_1"/>
    <property type="match status" value="1"/>
</dbReference>
<dbReference type="PANTHER" id="PTHR19384:SF128">
    <property type="entry name" value="NADPH OXIDOREDUCTASE A"/>
    <property type="match status" value="1"/>
</dbReference>
<feature type="domain" description="FAD-binding FR-type" evidence="15">
    <location>
        <begin position="243"/>
        <end position="462"/>
    </location>
</feature>
<evidence type="ECO:0000256" key="6">
    <source>
        <dbReference type="ARBA" id="ARBA00022827"/>
    </source>
</evidence>
<keyword evidence="7 12" id="KW-0521">NADP</keyword>
<evidence type="ECO:0000256" key="11">
    <source>
        <dbReference type="ARBA" id="ARBA00052219"/>
    </source>
</evidence>
<dbReference type="GO" id="GO:0016651">
    <property type="term" value="F:oxidoreductase activity, acting on NAD(P)H"/>
    <property type="evidence" value="ECO:0007669"/>
    <property type="project" value="UniProtKB-ARBA"/>
</dbReference>
<keyword evidence="9 16" id="KW-0560">Oxidoreductase</keyword>
<dbReference type="PRINTS" id="PR00369">
    <property type="entry name" value="FLAVODOXIN"/>
</dbReference>
<organism evidence="16 17">
    <name type="scientific">Aquibacillus koreensis</name>
    <dbReference type="NCBI Taxonomy" id="279446"/>
    <lineage>
        <taxon>Bacteria</taxon>
        <taxon>Bacillati</taxon>
        <taxon>Bacillota</taxon>
        <taxon>Bacilli</taxon>
        <taxon>Bacillales</taxon>
        <taxon>Bacillaceae</taxon>
        <taxon>Aquibacillus</taxon>
    </lineage>
</organism>
<dbReference type="GO" id="GO:0005829">
    <property type="term" value="C:cytosol"/>
    <property type="evidence" value="ECO:0007669"/>
    <property type="project" value="TreeGrafter"/>
</dbReference>
<evidence type="ECO:0000256" key="12">
    <source>
        <dbReference type="PIRSR" id="PIRSR000207-1"/>
    </source>
</evidence>
<protein>
    <recommendedName>
        <fullName evidence="1">assimilatory sulfite reductase (NADPH)</fullName>
        <ecNumber evidence="1">1.8.1.2</ecNumber>
    </recommendedName>
</protein>
<evidence type="ECO:0000259" key="14">
    <source>
        <dbReference type="PROSITE" id="PS50902"/>
    </source>
</evidence>
<gene>
    <name evidence="16" type="ORF">NC661_16310</name>
</gene>
<dbReference type="InterPro" id="IPR001709">
    <property type="entry name" value="Flavoprot_Pyr_Nucl_cyt_Rdtase"/>
</dbReference>
<keyword evidence="3" id="KW-0028">Amino-acid biosynthesis</keyword>
<evidence type="ECO:0000256" key="7">
    <source>
        <dbReference type="ARBA" id="ARBA00022857"/>
    </source>
</evidence>
<accession>A0A9X3WLL1</accession>
<dbReference type="FunFam" id="3.40.50.80:FF:000001">
    <property type="entry name" value="NADPH--cytochrome P450 reductase 1"/>
    <property type="match status" value="1"/>
</dbReference>
<dbReference type="SUPFAM" id="SSF63380">
    <property type="entry name" value="Riboflavin synthase domain-like"/>
    <property type="match status" value="1"/>
</dbReference>
<dbReference type="EC" id="1.8.1.2" evidence="1"/>
<dbReference type="PANTHER" id="PTHR19384">
    <property type="entry name" value="NITRIC OXIDE SYNTHASE-RELATED"/>
    <property type="match status" value="1"/>
</dbReference>
<evidence type="ECO:0000313" key="17">
    <source>
        <dbReference type="Proteomes" id="UP001145072"/>
    </source>
</evidence>
<evidence type="ECO:0000256" key="8">
    <source>
        <dbReference type="ARBA" id="ARBA00022982"/>
    </source>
</evidence>
<dbReference type="GO" id="GO:0010181">
    <property type="term" value="F:FMN binding"/>
    <property type="evidence" value="ECO:0007669"/>
    <property type="project" value="InterPro"/>
</dbReference>
<keyword evidence="6 12" id="KW-0274">FAD</keyword>
<keyword evidence="4" id="KW-0285">Flavoprotein</keyword>